<organism evidence="7 8">
    <name type="scientific">Candidatus Mycolicibacterium alkanivorans</name>
    <dbReference type="NCBI Taxonomy" id="2954114"/>
    <lineage>
        <taxon>Bacteria</taxon>
        <taxon>Bacillati</taxon>
        <taxon>Actinomycetota</taxon>
        <taxon>Actinomycetes</taxon>
        <taxon>Mycobacteriales</taxon>
        <taxon>Mycobacteriaceae</taxon>
        <taxon>Mycolicibacterium</taxon>
    </lineage>
</organism>
<proteinExistence type="inferred from homology"/>
<evidence type="ECO:0000313" key="8">
    <source>
        <dbReference type="Proteomes" id="UP001139068"/>
    </source>
</evidence>
<evidence type="ECO:0000256" key="5">
    <source>
        <dbReference type="ARBA" id="ARBA00022691"/>
    </source>
</evidence>
<dbReference type="Pfam" id="PF02527">
    <property type="entry name" value="GidB"/>
    <property type="match status" value="1"/>
</dbReference>
<keyword evidence="5 6" id="KW-0949">S-adenosyl-L-methionine</keyword>
<dbReference type="Proteomes" id="UP001139068">
    <property type="component" value="Unassembled WGS sequence"/>
</dbReference>
<comment type="subcellular location">
    <subcellularLocation>
        <location evidence="6">Cytoplasm</location>
    </subcellularLocation>
</comment>
<accession>A0ABS9YT15</accession>
<dbReference type="EMBL" id="JAIVFL010000001">
    <property type="protein sequence ID" value="MCI4674017.1"/>
    <property type="molecule type" value="Genomic_DNA"/>
</dbReference>
<comment type="function">
    <text evidence="6">Specifically methylates the N7 position of a guanine in 16S rRNA.</text>
</comment>
<evidence type="ECO:0000256" key="6">
    <source>
        <dbReference type="HAMAP-Rule" id="MF_00074"/>
    </source>
</evidence>
<keyword evidence="2 6" id="KW-0698">rRNA processing</keyword>
<evidence type="ECO:0000256" key="3">
    <source>
        <dbReference type="ARBA" id="ARBA00022603"/>
    </source>
</evidence>
<name>A0ABS9YT15_9MYCO</name>
<feature type="binding site" evidence="6">
    <location>
        <position position="145"/>
    </location>
    <ligand>
        <name>S-adenosyl-L-methionine</name>
        <dbReference type="ChEBI" id="CHEBI:59789"/>
    </ligand>
</feature>
<evidence type="ECO:0000256" key="1">
    <source>
        <dbReference type="ARBA" id="ARBA00022490"/>
    </source>
</evidence>
<evidence type="ECO:0000313" key="7">
    <source>
        <dbReference type="EMBL" id="MCI4674017.1"/>
    </source>
</evidence>
<comment type="caution">
    <text evidence="6">Lacks conserved residue(s) required for the propagation of feature annotation.</text>
</comment>
<protein>
    <recommendedName>
        <fullName evidence="6">Ribosomal RNA small subunit methyltransferase G</fullName>
        <ecNumber evidence="6">2.1.1.-</ecNumber>
    </recommendedName>
    <alternativeName>
        <fullName evidence="6">16S rRNA 7-methylguanosine methyltransferase</fullName>
        <shortName evidence="6">16S rRNA m7G methyltransferase</shortName>
    </alternativeName>
</protein>
<dbReference type="SUPFAM" id="SSF53335">
    <property type="entry name" value="S-adenosyl-L-methionine-dependent methyltransferases"/>
    <property type="match status" value="1"/>
</dbReference>
<gene>
    <name evidence="6 7" type="primary">rsmG</name>
    <name evidence="7" type="ORF">K9U37_03255</name>
</gene>
<keyword evidence="1 6" id="KW-0963">Cytoplasm</keyword>
<sequence>MFHVKHGDVPSPPAVAAQLFGDRIGLAVRYAELLAGSGVERGLIGPREVDRIWDRHILNSVAVAELIEPDARVLDIGSGAGLPGVPIAIARPDLRVALVEPMLRRTEFLAEAVAALGLPVEVVRGRAEEPAVRTRLGGADAVVSRAVASLGKVTRWSFPLLRAGGRMLAMKGERADEEVAESRRVMVALGASDVEVVRCGVSYSSPPVTVVIAVRGERAPGRKRATKSSERRGP</sequence>
<keyword evidence="3 6" id="KW-0489">Methyltransferase</keyword>
<dbReference type="CDD" id="cd02440">
    <property type="entry name" value="AdoMet_MTases"/>
    <property type="match status" value="1"/>
</dbReference>
<dbReference type="Gene3D" id="3.40.50.150">
    <property type="entry name" value="Vaccinia Virus protein VP39"/>
    <property type="match status" value="1"/>
</dbReference>
<dbReference type="EC" id="2.1.1.-" evidence="6"/>
<keyword evidence="8" id="KW-1185">Reference proteome</keyword>
<dbReference type="GO" id="GO:0008168">
    <property type="term" value="F:methyltransferase activity"/>
    <property type="evidence" value="ECO:0007669"/>
    <property type="project" value="UniProtKB-KW"/>
</dbReference>
<evidence type="ECO:0000256" key="4">
    <source>
        <dbReference type="ARBA" id="ARBA00022679"/>
    </source>
</evidence>
<comment type="caution">
    <text evidence="7">The sequence shown here is derived from an EMBL/GenBank/DDBJ whole genome shotgun (WGS) entry which is preliminary data.</text>
</comment>
<reference evidence="7" key="1">
    <citation type="journal article" date="2022" name="ISME J.">
        <title>Identification of active gaseous-alkane degraders at natural gas seeps.</title>
        <authorList>
            <person name="Farhan Ul Haque M."/>
            <person name="Hernandez M."/>
            <person name="Crombie A.T."/>
            <person name="Murrell J.C."/>
        </authorList>
    </citation>
    <scope>NUCLEOTIDE SEQUENCE</scope>
    <source>
        <strain evidence="7">ANDR5</strain>
    </source>
</reference>
<feature type="binding site" evidence="6">
    <location>
        <position position="82"/>
    </location>
    <ligand>
        <name>S-adenosyl-L-methionine</name>
        <dbReference type="ChEBI" id="CHEBI:59789"/>
    </ligand>
</feature>
<dbReference type="RefSeq" id="WP_243070500.1">
    <property type="nucleotide sequence ID" value="NZ_JAIVFL010000001.1"/>
</dbReference>
<dbReference type="InterPro" id="IPR029063">
    <property type="entry name" value="SAM-dependent_MTases_sf"/>
</dbReference>
<dbReference type="PANTHER" id="PTHR31760:SF0">
    <property type="entry name" value="S-ADENOSYL-L-METHIONINE-DEPENDENT METHYLTRANSFERASES SUPERFAMILY PROTEIN"/>
    <property type="match status" value="1"/>
</dbReference>
<keyword evidence="4 6" id="KW-0808">Transferase</keyword>
<dbReference type="NCBIfam" id="TIGR00138">
    <property type="entry name" value="rsmG_gidB"/>
    <property type="match status" value="1"/>
</dbReference>
<feature type="binding site" evidence="6">
    <location>
        <begin position="127"/>
        <end position="128"/>
    </location>
    <ligand>
        <name>S-adenosyl-L-methionine</name>
        <dbReference type="ChEBI" id="CHEBI:59789"/>
    </ligand>
</feature>
<dbReference type="InterPro" id="IPR003682">
    <property type="entry name" value="rRNA_ssu_MeTfrase_G"/>
</dbReference>
<evidence type="ECO:0000256" key="2">
    <source>
        <dbReference type="ARBA" id="ARBA00022552"/>
    </source>
</evidence>
<feature type="binding site" evidence="6">
    <location>
        <position position="77"/>
    </location>
    <ligand>
        <name>S-adenosyl-L-methionine</name>
        <dbReference type="ChEBI" id="CHEBI:59789"/>
    </ligand>
</feature>
<dbReference type="PANTHER" id="PTHR31760">
    <property type="entry name" value="S-ADENOSYL-L-METHIONINE-DEPENDENT METHYLTRANSFERASES SUPERFAMILY PROTEIN"/>
    <property type="match status" value="1"/>
</dbReference>
<dbReference type="HAMAP" id="MF_00074">
    <property type="entry name" value="16SrRNA_methyltr_G"/>
    <property type="match status" value="1"/>
</dbReference>
<comment type="similarity">
    <text evidence="6">Belongs to the methyltransferase superfamily. RNA methyltransferase RsmG family.</text>
</comment>
<dbReference type="GO" id="GO:0032259">
    <property type="term" value="P:methylation"/>
    <property type="evidence" value="ECO:0007669"/>
    <property type="project" value="UniProtKB-KW"/>
</dbReference>